<dbReference type="Proteomes" id="UP001056120">
    <property type="component" value="Linkage Group LG06"/>
</dbReference>
<evidence type="ECO:0000313" key="2">
    <source>
        <dbReference type="Proteomes" id="UP001056120"/>
    </source>
</evidence>
<comment type="caution">
    <text evidence="1">The sequence shown here is derived from an EMBL/GenBank/DDBJ whole genome shotgun (WGS) entry which is preliminary data.</text>
</comment>
<evidence type="ECO:0000313" key="1">
    <source>
        <dbReference type="EMBL" id="KAI3811879.1"/>
    </source>
</evidence>
<reference evidence="2" key="1">
    <citation type="journal article" date="2022" name="Mol. Ecol. Resour.">
        <title>The genomes of chicory, endive, great burdock and yacon provide insights into Asteraceae palaeo-polyploidization history and plant inulin production.</title>
        <authorList>
            <person name="Fan W."/>
            <person name="Wang S."/>
            <person name="Wang H."/>
            <person name="Wang A."/>
            <person name="Jiang F."/>
            <person name="Liu H."/>
            <person name="Zhao H."/>
            <person name="Xu D."/>
            <person name="Zhang Y."/>
        </authorList>
    </citation>
    <scope>NUCLEOTIDE SEQUENCE [LARGE SCALE GENOMIC DNA]</scope>
    <source>
        <strain evidence="2">cv. Yunnan</strain>
    </source>
</reference>
<protein>
    <submittedName>
        <fullName evidence="1">Uncharacterized protein</fullName>
    </submittedName>
</protein>
<keyword evidence="2" id="KW-1185">Reference proteome</keyword>
<name>A0ACB9IVD5_9ASTR</name>
<gene>
    <name evidence="1" type="ORF">L1987_16575</name>
</gene>
<accession>A0ACB9IVD5</accession>
<proteinExistence type="predicted"/>
<organism evidence="1 2">
    <name type="scientific">Smallanthus sonchifolius</name>
    <dbReference type="NCBI Taxonomy" id="185202"/>
    <lineage>
        <taxon>Eukaryota</taxon>
        <taxon>Viridiplantae</taxon>
        <taxon>Streptophyta</taxon>
        <taxon>Embryophyta</taxon>
        <taxon>Tracheophyta</taxon>
        <taxon>Spermatophyta</taxon>
        <taxon>Magnoliopsida</taxon>
        <taxon>eudicotyledons</taxon>
        <taxon>Gunneridae</taxon>
        <taxon>Pentapetalae</taxon>
        <taxon>asterids</taxon>
        <taxon>campanulids</taxon>
        <taxon>Asterales</taxon>
        <taxon>Asteraceae</taxon>
        <taxon>Asteroideae</taxon>
        <taxon>Heliantheae alliance</taxon>
        <taxon>Millerieae</taxon>
        <taxon>Smallanthus</taxon>
    </lineage>
</organism>
<reference evidence="1 2" key="2">
    <citation type="journal article" date="2022" name="Mol. Ecol. Resour.">
        <title>The genomes of chicory, endive, great burdock and yacon provide insights into Asteraceae paleo-polyploidization history and plant inulin production.</title>
        <authorList>
            <person name="Fan W."/>
            <person name="Wang S."/>
            <person name="Wang H."/>
            <person name="Wang A."/>
            <person name="Jiang F."/>
            <person name="Liu H."/>
            <person name="Zhao H."/>
            <person name="Xu D."/>
            <person name="Zhang Y."/>
        </authorList>
    </citation>
    <scope>NUCLEOTIDE SEQUENCE [LARGE SCALE GENOMIC DNA]</scope>
    <source>
        <strain evidence="2">cv. Yunnan</strain>
        <tissue evidence="1">Leaves</tissue>
    </source>
</reference>
<sequence>MCCWSLPCSREAHFGISGYDSKPFLTQIHYDRTLRRFSADAMIVFNLREGCWRFREGLISAVGLEQS</sequence>
<dbReference type="EMBL" id="CM042023">
    <property type="protein sequence ID" value="KAI3811879.1"/>
    <property type="molecule type" value="Genomic_DNA"/>
</dbReference>